<dbReference type="EMBL" id="JALJOU010000037">
    <property type="protein sequence ID" value="KAK9833269.1"/>
    <property type="molecule type" value="Genomic_DNA"/>
</dbReference>
<proteinExistence type="predicted"/>
<accession>A0AAW1RHH5</accession>
<comment type="caution">
    <text evidence="1">The sequence shown here is derived from an EMBL/GenBank/DDBJ whole genome shotgun (WGS) entry which is preliminary data.</text>
</comment>
<evidence type="ECO:0000313" key="1">
    <source>
        <dbReference type="EMBL" id="KAK9833269.1"/>
    </source>
</evidence>
<reference evidence="1 2" key="1">
    <citation type="journal article" date="2024" name="Nat. Commun.">
        <title>Phylogenomics reveals the evolutionary origins of lichenization in chlorophyte algae.</title>
        <authorList>
            <person name="Puginier C."/>
            <person name="Libourel C."/>
            <person name="Otte J."/>
            <person name="Skaloud P."/>
            <person name="Haon M."/>
            <person name="Grisel S."/>
            <person name="Petersen M."/>
            <person name="Berrin J.G."/>
            <person name="Delaux P.M."/>
            <person name="Dal Grande F."/>
            <person name="Keller J."/>
        </authorList>
    </citation>
    <scope>NUCLEOTIDE SEQUENCE [LARGE SCALE GENOMIC DNA]</scope>
    <source>
        <strain evidence="1 2">SAG 245.80</strain>
    </source>
</reference>
<dbReference type="Proteomes" id="UP001445335">
    <property type="component" value="Unassembled WGS sequence"/>
</dbReference>
<protein>
    <submittedName>
        <fullName evidence="1">Uncharacterized protein</fullName>
    </submittedName>
</protein>
<organism evidence="1 2">
    <name type="scientific">Elliptochloris bilobata</name>
    <dbReference type="NCBI Taxonomy" id="381761"/>
    <lineage>
        <taxon>Eukaryota</taxon>
        <taxon>Viridiplantae</taxon>
        <taxon>Chlorophyta</taxon>
        <taxon>core chlorophytes</taxon>
        <taxon>Trebouxiophyceae</taxon>
        <taxon>Trebouxiophyceae incertae sedis</taxon>
        <taxon>Elliptochloris clade</taxon>
        <taxon>Elliptochloris</taxon>
    </lineage>
</organism>
<name>A0AAW1RHH5_9CHLO</name>
<dbReference type="AlphaFoldDB" id="A0AAW1RHH5"/>
<keyword evidence="2" id="KW-1185">Reference proteome</keyword>
<sequence>MAAFIMLHHFAVWAGFPERSRTDAKFDVGERPLRTAMQGEVPLTESERGVERKRRRLAKAALAQQDGVLGGALDCAGFLQESSADDAC</sequence>
<evidence type="ECO:0000313" key="2">
    <source>
        <dbReference type="Proteomes" id="UP001445335"/>
    </source>
</evidence>
<gene>
    <name evidence="1" type="ORF">WJX81_001524</name>
</gene>